<feature type="transmembrane region" description="Helical" evidence="13">
    <location>
        <begin position="168"/>
        <end position="189"/>
    </location>
</feature>
<keyword evidence="15" id="KW-1185">Reference proteome</keyword>
<proteinExistence type="inferred from homology"/>
<reference evidence="14" key="1">
    <citation type="journal article" date="2021" name="Nat. Commun.">
        <title>Genetic determinants of endophytism in the Arabidopsis root mycobiome.</title>
        <authorList>
            <person name="Mesny F."/>
            <person name="Miyauchi S."/>
            <person name="Thiergart T."/>
            <person name="Pickel B."/>
            <person name="Atanasova L."/>
            <person name="Karlsson M."/>
            <person name="Huettel B."/>
            <person name="Barry K.W."/>
            <person name="Haridas S."/>
            <person name="Chen C."/>
            <person name="Bauer D."/>
            <person name="Andreopoulos W."/>
            <person name="Pangilinan J."/>
            <person name="LaButti K."/>
            <person name="Riley R."/>
            <person name="Lipzen A."/>
            <person name="Clum A."/>
            <person name="Drula E."/>
            <person name="Henrissat B."/>
            <person name="Kohler A."/>
            <person name="Grigoriev I.V."/>
            <person name="Martin F.M."/>
            <person name="Hacquard S."/>
        </authorList>
    </citation>
    <scope>NUCLEOTIDE SEQUENCE</scope>
    <source>
        <strain evidence="14">MPI-CAGE-CH-0243</strain>
    </source>
</reference>
<evidence type="ECO:0000256" key="6">
    <source>
        <dbReference type="ARBA" id="ARBA00022676"/>
    </source>
</evidence>
<feature type="transmembrane region" description="Helical" evidence="13">
    <location>
        <begin position="12"/>
        <end position="30"/>
    </location>
</feature>
<dbReference type="OrthoDB" id="1741594at2759"/>
<evidence type="ECO:0000256" key="8">
    <source>
        <dbReference type="ARBA" id="ARBA00022692"/>
    </source>
</evidence>
<feature type="transmembrane region" description="Helical" evidence="13">
    <location>
        <begin position="143"/>
        <end position="161"/>
    </location>
</feature>
<comment type="pathway">
    <text evidence="2 13">Glycolipid biosynthesis; glycosylphosphatidylinositol-anchor biosynthesis.</text>
</comment>
<comment type="subcellular location">
    <subcellularLocation>
        <location evidence="1 13">Endoplasmic reticulum membrane</location>
        <topology evidence="1 13">Multi-pass membrane protein</topology>
    </subcellularLocation>
</comment>
<keyword evidence="10 13" id="KW-1133">Transmembrane helix</keyword>
<dbReference type="GO" id="GO:0005789">
    <property type="term" value="C:endoplasmic reticulum membrane"/>
    <property type="evidence" value="ECO:0007669"/>
    <property type="project" value="UniProtKB-SubCell"/>
</dbReference>
<keyword evidence="8 13" id="KW-0812">Transmembrane</keyword>
<evidence type="ECO:0000256" key="3">
    <source>
        <dbReference type="ARBA" id="ARBA00011071"/>
    </source>
</evidence>
<feature type="transmembrane region" description="Helical" evidence="13">
    <location>
        <begin position="349"/>
        <end position="370"/>
    </location>
</feature>
<dbReference type="GO" id="GO:0051751">
    <property type="term" value="F:alpha-1,4-mannosyltransferase activity"/>
    <property type="evidence" value="ECO:0007669"/>
    <property type="project" value="InterPro"/>
</dbReference>
<evidence type="ECO:0000256" key="5">
    <source>
        <dbReference type="ARBA" id="ARBA00022502"/>
    </source>
</evidence>
<evidence type="ECO:0000256" key="4">
    <source>
        <dbReference type="ARBA" id="ARBA00013797"/>
    </source>
</evidence>
<keyword evidence="11 13" id="KW-0472">Membrane</keyword>
<evidence type="ECO:0000256" key="7">
    <source>
        <dbReference type="ARBA" id="ARBA00022679"/>
    </source>
</evidence>
<dbReference type="EMBL" id="JAGMWT010000006">
    <property type="protein sequence ID" value="KAH7126821.1"/>
    <property type="molecule type" value="Genomic_DNA"/>
</dbReference>
<evidence type="ECO:0000256" key="13">
    <source>
        <dbReference type="RuleBase" id="RU365064"/>
    </source>
</evidence>
<evidence type="ECO:0000256" key="10">
    <source>
        <dbReference type="ARBA" id="ARBA00022989"/>
    </source>
</evidence>
<evidence type="ECO:0000256" key="11">
    <source>
        <dbReference type="ARBA" id="ARBA00023136"/>
    </source>
</evidence>
<keyword evidence="7 13" id="KW-0808">Transferase</keyword>
<dbReference type="GO" id="GO:1990529">
    <property type="term" value="C:glycosylphosphatidylinositol-mannosyltransferase I complex"/>
    <property type="evidence" value="ECO:0007669"/>
    <property type="project" value="TreeGrafter"/>
</dbReference>
<dbReference type="GO" id="GO:0006506">
    <property type="term" value="P:GPI anchor biosynthetic process"/>
    <property type="evidence" value="ECO:0007669"/>
    <property type="project" value="UniProtKB-KW"/>
</dbReference>
<keyword evidence="5 13" id="KW-0337">GPI-anchor biosynthesis</keyword>
<dbReference type="PANTHER" id="PTHR12886:SF0">
    <property type="entry name" value="GPI MANNOSYLTRANSFERASE 1"/>
    <property type="match status" value="1"/>
</dbReference>
<evidence type="ECO:0000256" key="2">
    <source>
        <dbReference type="ARBA" id="ARBA00004687"/>
    </source>
</evidence>
<accession>A0A9P9DYJ5</accession>
<evidence type="ECO:0000256" key="1">
    <source>
        <dbReference type="ARBA" id="ARBA00004477"/>
    </source>
</evidence>
<comment type="similarity">
    <text evidence="3 13">Belongs to the PIGM family.</text>
</comment>
<dbReference type="InterPro" id="IPR007704">
    <property type="entry name" value="PIG-M"/>
</dbReference>
<gene>
    <name evidence="14" type="ORF">B0J11DRAFT_432610</name>
</gene>
<feature type="transmembrane region" description="Helical" evidence="13">
    <location>
        <begin position="390"/>
        <end position="409"/>
    </location>
</feature>
<dbReference type="Pfam" id="PF05007">
    <property type="entry name" value="Mannosyl_trans"/>
    <property type="match status" value="1"/>
</dbReference>
<comment type="caution">
    <text evidence="14">The sequence shown here is derived from an EMBL/GenBank/DDBJ whole genome shotgun (WGS) entry which is preliminary data.</text>
</comment>
<evidence type="ECO:0000313" key="14">
    <source>
        <dbReference type="EMBL" id="KAH7126821.1"/>
    </source>
</evidence>
<sequence length="432" mass="48927">MALSAFFQSSRAVFGSAILLRAVFLIYGLFQDAFSPMKYTDIDYYVFTDAARFISQGQSPYARDTYRYTPLLAWFLYSTTWSSLWFSSGKVLFAFGDVIAGWMMFRILRTYQGMPHDRALKFASIWLLNPMVATISTRGSSEGLLGVIVIALLWAVLSRHIKIAGCLLGFAVHFKIYPFIYGTSILLWLNEDTLKRRGRKPKPNSFIGSMLEFINVSRVELVLSSGVIFVGLNIFMYIICGFPFLEHSYLYHLIRIDHRHNFSPYNTLLYLNSSPNANAPASLALERLAFLPQILLSTVMVPLASAKNDLPSTMLAQTFAFVTFNKVCTSQYFLWYMMFLPFYLPGSTLLHSSSAGISALVLWILGQFVWLQQGYQLEFLGRSTFTPGLWLSSIIFFLVNVGILGVIVTDIRVKEAIMQDANKDKTTKSKNI</sequence>
<feature type="transmembrane region" description="Helical" evidence="13">
    <location>
        <begin position="84"/>
        <end position="107"/>
    </location>
</feature>
<feature type="transmembrane region" description="Helical" evidence="13">
    <location>
        <begin position="318"/>
        <end position="337"/>
    </location>
</feature>
<evidence type="ECO:0000256" key="12">
    <source>
        <dbReference type="ARBA" id="ARBA00025399"/>
    </source>
</evidence>
<dbReference type="PANTHER" id="PTHR12886">
    <property type="entry name" value="PIG-M MANNOSYLTRANSFERASE"/>
    <property type="match status" value="1"/>
</dbReference>
<protein>
    <recommendedName>
        <fullName evidence="4 13">GPI mannosyltransferase 1</fullName>
        <ecNumber evidence="13">2.4.1.-</ecNumber>
    </recommendedName>
    <alternativeName>
        <fullName evidence="13">GPI mannosyltransferase I</fullName>
    </alternativeName>
</protein>
<keyword evidence="9 13" id="KW-0256">Endoplasmic reticulum</keyword>
<comment type="function">
    <text evidence="12 13">Mannosyltransferase involved in glycosylphosphatidylinositol-anchor biosynthesis. Transfers the first alpha-1,4-mannose to GlcN-acyl-PI during GPI precursor assembly. Required for cell wall integrity.</text>
</comment>
<dbReference type="AlphaFoldDB" id="A0A9P9DYJ5"/>
<organism evidence="14 15">
    <name type="scientific">Dendryphion nanum</name>
    <dbReference type="NCBI Taxonomy" id="256645"/>
    <lineage>
        <taxon>Eukaryota</taxon>
        <taxon>Fungi</taxon>
        <taxon>Dikarya</taxon>
        <taxon>Ascomycota</taxon>
        <taxon>Pezizomycotina</taxon>
        <taxon>Dothideomycetes</taxon>
        <taxon>Pleosporomycetidae</taxon>
        <taxon>Pleosporales</taxon>
        <taxon>Torulaceae</taxon>
        <taxon>Dendryphion</taxon>
    </lineage>
</organism>
<dbReference type="EC" id="2.4.1.-" evidence="13"/>
<evidence type="ECO:0000313" key="15">
    <source>
        <dbReference type="Proteomes" id="UP000700596"/>
    </source>
</evidence>
<keyword evidence="6 13" id="KW-0328">Glycosyltransferase</keyword>
<dbReference type="Proteomes" id="UP000700596">
    <property type="component" value="Unassembled WGS sequence"/>
</dbReference>
<evidence type="ECO:0000256" key="9">
    <source>
        <dbReference type="ARBA" id="ARBA00022824"/>
    </source>
</evidence>
<name>A0A9P9DYJ5_9PLEO</name>
<feature type="transmembrane region" description="Helical" evidence="13">
    <location>
        <begin position="221"/>
        <end position="245"/>
    </location>
</feature>
<dbReference type="GO" id="GO:0004376">
    <property type="term" value="F:GPI mannosyltransferase activity"/>
    <property type="evidence" value="ECO:0007669"/>
    <property type="project" value="InterPro"/>
</dbReference>